<dbReference type="InterPro" id="IPR048711">
    <property type="entry name" value="WHD_Rv2258c"/>
</dbReference>
<dbReference type="GO" id="GO:0032259">
    <property type="term" value="P:methylation"/>
    <property type="evidence" value="ECO:0007669"/>
    <property type="project" value="UniProtKB-KW"/>
</dbReference>
<dbReference type="Proteomes" id="UP000182915">
    <property type="component" value="Chromosome I"/>
</dbReference>
<evidence type="ECO:0000313" key="3">
    <source>
        <dbReference type="EMBL" id="SEH74686.1"/>
    </source>
</evidence>
<dbReference type="InterPro" id="IPR053173">
    <property type="entry name" value="SAM-binding_MTase"/>
</dbReference>
<dbReference type="GO" id="GO:0008168">
    <property type="term" value="F:methyltransferase activity"/>
    <property type="evidence" value="ECO:0007669"/>
    <property type="project" value="UniProtKB-KW"/>
</dbReference>
<sequence length="357" mass="37899">MTDTVDLTDTTEEFAGRIVGAIDSASLALLLSIGHQTGLWDTLAGLTEPATSARIADAAGLNERYVREWLGGVVTARVVDYDAASGTYALPDHRAAVLTRAAGPDNLARVAQFIALLGEVEQKIVERFRTGGGLSYSEYPRFHSLMAEQSGEVFDAALVDVVLPLDQGLPQLLRDGADVADIGCGSGHAINVMARAFPASRFTGIDFSEEGLAVGRAEAMRLGLPNASFVAADVATLEMPESFDVVTVFDAIHDQAAPAAVLSNIYRALRPGGYLLMVDIKASSQLEDNVGSPLATYLYTVSTMHCMSVSLGLDGAGLGTCWGHQLATTMLEDAGFTGVRLHEIESDPINNYYIARK</sequence>
<proteinExistence type="predicted"/>
<dbReference type="EMBL" id="LT629971">
    <property type="protein sequence ID" value="SEH74686.1"/>
    <property type="molecule type" value="Genomic_DNA"/>
</dbReference>
<dbReference type="InterPro" id="IPR029063">
    <property type="entry name" value="SAM-dependent_MTases_sf"/>
</dbReference>
<accession>A0A1H6KHK3</accession>
<organism evidence="3 4">
    <name type="scientific">Mycolicibacterium rutilum</name>
    <name type="common">Mycobacterium rutilum</name>
    <dbReference type="NCBI Taxonomy" id="370526"/>
    <lineage>
        <taxon>Bacteria</taxon>
        <taxon>Bacillati</taxon>
        <taxon>Actinomycetota</taxon>
        <taxon>Actinomycetes</taxon>
        <taxon>Mycobacteriales</taxon>
        <taxon>Mycobacteriaceae</taxon>
        <taxon>Mycolicibacterium</taxon>
    </lineage>
</organism>
<keyword evidence="4" id="KW-1185">Reference proteome</keyword>
<dbReference type="Pfam" id="PF21320">
    <property type="entry name" value="WHD_Rv2258c"/>
    <property type="match status" value="1"/>
</dbReference>
<protein>
    <submittedName>
        <fullName evidence="3">Methyltransferase domain-containing protein</fullName>
    </submittedName>
</protein>
<dbReference type="STRING" id="370526.SAMN04489835_3591"/>
<dbReference type="Pfam" id="PF13847">
    <property type="entry name" value="Methyltransf_31"/>
    <property type="match status" value="1"/>
</dbReference>
<keyword evidence="3" id="KW-0808">Transferase</keyword>
<dbReference type="InterPro" id="IPR036390">
    <property type="entry name" value="WH_DNA-bd_sf"/>
</dbReference>
<feature type="domain" description="Methyltransferase" evidence="1">
    <location>
        <begin position="175"/>
        <end position="333"/>
    </location>
</feature>
<feature type="domain" description="S-adenosylmethionine-dependent methyltransferase Rv2258c-like winged HTH" evidence="2">
    <location>
        <begin position="25"/>
        <end position="100"/>
    </location>
</feature>
<keyword evidence="3" id="KW-0489">Methyltransferase</keyword>
<dbReference type="PANTHER" id="PTHR45128">
    <property type="entry name" value="METHYLTRANSFERASE TYPE 11"/>
    <property type="match status" value="1"/>
</dbReference>
<dbReference type="InterPro" id="IPR025714">
    <property type="entry name" value="Methyltranfer_dom"/>
</dbReference>
<dbReference type="Gene3D" id="3.40.50.150">
    <property type="entry name" value="Vaccinia Virus protein VP39"/>
    <property type="match status" value="1"/>
</dbReference>
<evidence type="ECO:0000313" key="4">
    <source>
        <dbReference type="Proteomes" id="UP000182915"/>
    </source>
</evidence>
<dbReference type="SUPFAM" id="SSF53335">
    <property type="entry name" value="S-adenosyl-L-methionine-dependent methyltransferases"/>
    <property type="match status" value="1"/>
</dbReference>
<reference evidence="4" key="1">
    <citation type="submission" date="2016-10" db="EMBL/GenBank/DDBJ databases">
        <authorList>
            <person name="Varghese N."/>
            <person name="Submissions S."/>
        </authorList>
    </citation>
    <scope>NUCLEOTIDE SEQUENCE [LARGE SCALE GENOMIC DNA]</scope>
    <source>
        <strain evidence="4">DSM 45405</strain>
    </source>
</reference>
<dbReference type="AlphaFoldDB" id="A0A1H6KHK3"/>
<dbReference type="SUPFAM" id="SSF46785">
    <property type="entry name" value="Winged helix' DNA-binding domain"/>
    <property type="match status" value="1"/>
</dbReference>
<evidence type="ECO:0000259" key="1">
    <source>
        <dbReference type="Pfam" id="PF13847"/>
    </source>
</evidence>
<dbReference type="PANTHER" id="PTHR45128:SF1">
    <property type="entry name" value="S-ADENOSYLMETHIONINE-DEPENDENT METHYLTRANSFERASE RV2258C"/>
    <property type="match status" value="1"/>
</dbReference>
<gene>
    <name evidence="3" type="ORF">SAMN04489835_3591</name>
</gene>
<dbReference type="CDD" id="cd02440">
    <property type="entry name" value="AdoMet_MTases"/>
    <property type="match status" value="1"/>
</dbReference>
<evidence type="ECO:0000259" key="2">
    <source>
        <dbReference type="Pfam" id="PF21320"/>
    </source>
</evidence>
<name>A0A1H6KHK3_MYCRU</name>
<dbReference type="OrthoDB" id="9801363at2"/>
<dbReference type="RefSeq" id="WP_083408302.1">
    <property type="nucleotide sequence ID" value="NZ_LT629971.1"/>
</dbReference>